<feature type="compositionally biased region" description="Polar residues" evidence="12">
    <location>
        <begin position="1"/>
        <end position="17"/>
    </location>
</feature>
<evidence type="ECO:0000256" key="3">
    <source>
        <dbReference type="ARBA" id="ARBA00006613"/>
    </source>
</evidence>
<feature type="domain" description="AP-3 complex subunit beta C-terminal" evidence="13">
    <location>
        <begin position="821"/>
        <end position="968"/>
    </location>
</feature>
<evidence type="ECO:0000256" key="12">
    <source>
        <dbReference type="SAM" id="MobiDB-lite"/>
    </source>
</evidence>
<evidence type="ECO:0000256" key="4">
    <source>
        <dbReference type="ARBA" id="ARBA00022448"/>
    </source>
</evidence>
<gene>
    <name evidence="14" type="primary">ap3b2</name>
</gene>
<sequence>MSASSAFNDEKGGSSSVGEPEYGHDPASGGIFSSDYKRHDDLKEMLDSNKDALKLEAMKRIVAMIARGKNASDLFPAVVKNVACKNIEVKKLVYVYLVRYAEEQQDLALLSISTFQRGLKDPNQLIRASALRVLSSIRVTIIVPIMMLAIKEAASDMSPYVRKTAAHAIPKLYSLDPEQKDQLIEVIEKLLADKTTLVAGSVVMAFEEVCPERIDLIHKNYRKLCNLLIDVEEWGQVVIINMLTRYARTQFLNPNINESLLEEGGGGDKTFYCSDEDEDEDEEKEKQAEVSALAKRKPYVMDPDHRLLLRNTKPLLQSRNAAVVMAVAQLYFHLAPKAEVGVIAKALVRLLRSHSEVQFVVLQNVATMTIKRRGMFEPYLKSFYIRSTDPTQIKILKLEVLTNLANETNISTILREFQTYIKSMDKDFVAATIQAIGRCATNIGEVRDTCLNGLVQLLSNRDELVVAESVVVIKKLLQMQPEKHSDIIKHMAKLTDNIQVPMARASILWLIGEYCEHVPKIAPDVLRKMAKSFTNEEDIVKLQIINLAAKLYLTNSKQTKLLTQYVLNLAKYDQNYDIRDRARFIRQLIVPTEKSGALSKYAKKLFLALKPAPVLESPFKDRDHFQLGSLSHLLNAKAGGYQELPDWPESAPDPSVRNVEVPEWTKCSSREKRKEKKVEKPFYSDSEGESGPTESADSEPDTGSGSESVSVSVESGSPSDSEESEESSESDEDEEEEEKEKKKKKKEIKQMQASESEQSSEDDRKRDRKIKEQKSNSESESDEDSESESSQSESSDTESEVEVKKKKKVSEPKPPSKPLKKEKKEMSLLDLDDFEPTPSPQVTPVNTFLSNSLVTDLEGLSLSDSVLSPATIAPSSALKNYELLHRITGEGLSVEYCFSRQAFSPDANMVAVQMHFTNNATSDTKNLHIEDVKLQSGMRVKEFAEIELLPAGEATTAVMGVDFCDSTQAANFQLCTHTRKFFVSIQPPVGELMRPVFLTENEFKKEQSQLMGMNEISENLTLDAKCRNEHAIVQRVTTAANLSRVPCGSDKECRFAGKTVTSGSLVLATVATKDEGAAQLTVNCEKMVIGTMLVKDLLLALTQ</sequence>
<keyword evidence="9" id="KW-0968">Cytoplasmic vesicle</keyword>
<reference evidence="14" key="2">
    <citation type="submission" date="2025-08" db="UniProtKB">
        <authorList>
            <consortium name="Ensembl"/>
        </authorList>
    </citation>
    <scope>IDENTIFICATION</scope>
</reference>
<feature type="compositionally biased region" description="Basic and acidic residues" evidence="12">
    <location>
        <begin position="668"/>
        <end position="682"/>
    </location>
</feature>
<dbReference type="GO" id="GO:0016192">
    <property type="term" value="P:vesicle-mediated transport"/>
    <property type="evidence" value="ECO:0007669"/>
    <property type="project" value="InterPro"/>
</dbReference>
<evidence type="ECO:0000256" key="11">
    <source>
        <dbReference type="PIRNR" id="PIRNR037096"/>
    </source>
</evidence>
<dbReference type="GO" id="GO:0030123">
    <property type="term" value="C:AP-3 adaptor complex"/>
    <property type="evidence" value="ECO:0007669"/>
    <property type="project" value="UniProtKB-UniRule"/>
</dbReference>
<keyword evidence="6 11" id="KW-0653">Protein transport</keyword>
<dbReference type="AlphaFoldDB" id="A0A8C5DZQ8"/>
<dbReference type="Pfam" id="PF14796">
    <property type="entry name" value="AP3B1_C"/>
    <property type="match status" value="1"/>
</dbReference>
<dbReference type="InterPro" id="IPR016024">
    <property type="entry name" value="ARM-type_fold"/>
</dbReference>
<proteinExistence type="inferred from homology"/>
<dbReference type="InterPro" id="IPR029390">
    <property type="entry name" value="AP3B_C"/>
</dbReference>
<evidence type="ECO:0000313" key="15">
    <source>
        <dbReference type="Proteomes" id="UP000694680"/>
    </source>
</evidence>
<dbReference type="GO" id="GO:0030665">
    <property type="term" value="C:clathrin-coated vesicle membrane"/>
    <property type="evidence" value="ECO:0007669"/>
    <property type="project" value="UniProtKB-SubCell"/>
</dbReference>
<keyword evidence="5" id="KW-0597">Phosphoprotein</keyword>
<comment type="subcellular location">
    <subcellularLocation>
        <location evidence="1">Cytoplasmic vesicle</location>
        <location evidence="1">Clathrin-coated vesicle membrane</location>
        <topology evidence="1">Peripheral membrane protein</topology>
        <orientation evidence="1">Cytoplasmic side</orientation>
    </subcellularLocation>
    <subcellularLocation>
        <location evidence="2">Golgi apparatus</location>
    </subcellularLocation>
</comment>
<dbReference type="InterPro" id="IPR026739">
    <property type="entry name" value="AP_beta"/>
</dbReference>
<dbReference type="InterPro" id="IPR026740">
    <property type="entry name" value="AP3_beta"/>
</dbReference>
<dbReference type="InterPro" id="IPR013041">
    <property type="entry name" value="Clathrin_app_Ig-like_sf"/>
</dbReference>
<evidence type="ECO:0000259" key="13">
    <source>
        <dbReference type="SMART" id="SM01355"/>
    </source>
</evidence>
<dbReference type="SUPFAM" id="SSF49348">
    <property type="entry name" value="Clathrin adaptor appendage domain"/>
    <property type="match status" value="1"/>
</dbReference>
<evidence type="ECO:0000256" key="1">
    <source>
        <dbReference type="ARBA" id="ARBA00004145"/>
    </source>
</evidence>
<name>A0A8C5DZQ8_GOUWI</name>
<evidence type="ECO:0000256" key="7">
    <source>
        <dbReference type="ARBA" id="ARBA00023034"/>
    </source>
</evidence>
<evidence type="ECO:0000256" key="5">
    <source>
        <dbReference type="ARBA" id="ARBA00022553"/>
    </source>
</evidence>
<keyword evidence="7" id="KW-0333">Golgi apparatus</keyword>
<dbReference type="GO" id="GO:0005794">
    <property type="term" value="C:Golgi apparatus"/>
    <property type="evidence" value="ECO:0007669"/>
    <property type="project" value="UniProtKB-SubCell"/>
</dbReference>
<accession>A0A8C5DZQ8</accession>
<dbReference type="Ensembl" id="ENSGWIT00000015805.1">
    <property type="protein sequence ID" value="ENSGWIP00000014289.1"/>
    <property type="gene ID" value="ENSGWIG00000008059.1"/>
</dbReference>
<feature type="region of interest" description="Disordered" evidence="12">
    <location>
        <begin position="644"/>
        <end position="825"/>
    </location>
</feature>
<feature type="region of interest" description="Disordered" evidence="12">
    <location>
        <begin position="1"/>
        <end position="31"/>
    </location>
</feature>
<dbReference type="PIRSF" id="PIRSF037096">
    <property type="entry name" value="AP3_complex_beta"/>
    <property type="match status" value="1"/>
</dbReference>
<dbReference type="SUPFAM" id="SSF48371">
    <property type="entry name" value="ARM repeat"/>
    <property type="match status" value="1"/>
</dbReference>
<comment type="similarity">
    <text evidence="3 11">Belongs to the adaptor complexes large subunit family.</text>
</comment>
<keyword evidence="4 11" id="KW-0813">Transport</keyword>
<dbReference type="Pfam" id="PF01602">
    <property type="entry name" value="Adaptin_N"/>
    <property type="match status" value="1"/>
</dbReference>
<keyword evidence="15" id="KW-1185">Reference proteome</keyword>
<dbReference type="CTD" id="8120"/>
<dbReference type="InterPro" id="IPR011989">
    <property type="entry name" value="ARM-like"/>
</dbReference>
<dbReference type="InterPro" id="IPR002553">
    <property type="entry name" value="Clathrin/coatomer_adapt-like_N"/>
</dbReference>
<evidence type="ECO:0000256" key="10">
    <source>
        <dbReference type="ARBA" id="ARBA00023570"/>
    </source>
</evidence>
<reference evidence="14" key="1">
    <citation type="submission" date="2020-06" db="EMBL/GenBank/DDBJ databases">
        <authorList>
            <consortium name="Wellcome Sanger Institute Data Sharing"/>
        </authorList>
    </citation>
    <scope>NUCLEOTIDE SEQUENCE [LARGE SCALE GENOMIC DNA]</scope>
</reference>
<dbReference type="SMART" id="SM01355">
    <property type="entry name" value="AP3B1_C"/>
    <property type="match status" value="1"/>
</dbReference>
<evidence type="ECO:0000256" key="9">
    <source>
        <dbReference type="ARBA" id="ARBA00023329"/>
    </source>
</evidence>
<dbReference type="Pfam" id="PF24080">
    <property type="entry name" value="AP3B1_C_2"/>
    <property type="match status" value="1"/>
</dbReference>
<dbReference type="GO" id="GO:0006886">
    <property type="term" value="P:intracellular protein transport"/>
    <property type="evidence" value="ECO:0007669"/>
    <property type="project" value="InterPro"/>
</dbReference>
<feature type="compositionally biased region" description="Low complexity" evidence="12">
    <location>
        <begin position="703"/>
        <end position="719"/>
    </location>
</feature>
<dbReference type="GeneID" id="114464761"/>
<dbReference type="Gene3D" id="1.25.10.10">
    <property type="entry name" value="Leucine-rich Repeat Variant"/>
    <property type="match status" value="1"/>
</dbReference>
<evidence type="ECO:0000256" key="8">
    <source>
        <dbReference type="ARBA" id="ARBA00023136"/>
    </source>
</evidence>
<organism evidence="14 15">
    <name type="scientific">Gouania willdenowi</name>
    <name type="common">Blunt-snouted clingfish</name>
    <name type="synonym">Lepadogaster willdenowi</name>
    <dbReference type="NCBI Taxonomy" id="441366"/>
    <lineage>
        <taxon>Eukaryota</taxon>
        <taxon>Metazoa</taxon>
        <taxon>Chordata</taxon>
        <taxon>Craniata</taxon>
        <taxon>Vertebrata</taxon>
        <taxon>Euteleostomi</taxon>
        <taxon>Actinopterygii</taxon>
        <taxon>Neopterygii</taxon>
        <taxon>Teleostei</taxon>
        <taxon>Neoteleostei</taxon>
        <taxon>Acanthomorphata</taxon>
        <taxon>Ovalentaria</taxon>
        <taxon>Blenniimorphae</taxon>
        <taxon>Blenniiformes</taxon>
        <taxon>Gobiesocoidei</taxon>
        <taxon>Gobiesocidae</taxon>
        <taxon>Gobiesocinae</taxon>
        <taxon>Gouania</taxon>
    </lineage>
</organism>
<evidence type="ECO:0000256" key="6">
    <source>
        <dbReference type="ARBA" id="ARBA00022927"/>
    </source>
</evidence>
<evidence type="ECO:0000313" key="14">
    <source>
        <dbReference type="Ensembl" id="ENSGWIP00000014289.1"/>
    </source>
</evidence>
<dbReference type="InterPro" id="IPR056314">
    <property type="entry name" value="AP3B1/2_C"/>
</dbReference>
<evidence type="ECO:0000256" key="2">
    <source>
        <dbReference type="ARBA" id="ARBA00004555"/>
    </source>
</evidence>
<keyword evidence="8 11" id="KW-0472">Membrane</keyword>
<dbReference type="PANTHER" id="PTHR11134">
    <property type="entry name" value="ADAPTOR COMPLEX SUBUNIT BETA FAMILY MEMBER"/>
    <property type="match status" value="1"/>
</dbReference>
<dbReference type="RefSeq" id="XP_028305096.1">
    <property type="nucleotide sequence ID" value="XM_028449295.1"/>
</dbReference>
<reference evidence="14" key="3">
    <citation type="submission" date="2025-09" db="UniProtKB">
        <authorList>
            <consortium name="Ensembl"/>
        </authorList>
    </citation>
    <scope>IDENTIFICATION</scope>
</reference>
<feature type="compositionally biased region" description="Basic and acidic residues" evidence="12">
    <location>
        <begin position="761"/>
        <end position="777"/>
    </location>
</feature>
<dbReference type="Proteomes" id="UP000694680">
    <property type="component" value="Chromosome 6"/>
</dbReference>
<protein>
    <recommendedName>
        <fullName evidence="11">AP-3 complex subunit beta</fullName>
    </recommendedName>
</protein>
<comment type="function">
    <text evidence="10">Subunit of non-clathrin- and clathrin-associated adaptor protein complex 3 (AP-3) that plays a role in protein sorting in the late-Golgi/trans-Golgi network (TGN) and/or endosomes. The AP complexes mediate both the recruitment of clathrin to membranes and the recognition of sorting signals within the cytosolic tails of transmembrane cargo molecules. AP-3 appears to be involved in the sorting of a subset of transmembrane proteins targeted to lysosomes and lysosome-related organelles. In concert with the BLOC-1 complex, AP-3 is required to target cargos into vesicles assembled at cell bodies for delivery into neurites and nerve terminals.</text>
</comment>
<feature type="compositionally biased region" description="Acidic residues" evidence="12">
    <location>
        <begin position="720"/>
        <end position="738"/>
    </location>
</feature>